<dbReference type="GO" id="GO:0006571">
    <property type="term" value="P:tyrosine biosynthetic process"/>
    <property type="evidence" value="ECO:0007669"/>
    <property type="project" value="InterPro"/>
</dbReference>
<dbReference type="GO" id="GO:0004665">
    <property type="term" value="F:prephenate dehydrogenase (NADP+) activity"/>
    <property type="evidence" value="ECO:0007669"/>
    <property type="project" value="InterPro"/>
</dbReference>
<comment type="caution">
    <text evidence="3">The sequence shown here is derived from an EMBL/GenBank/DDBJ whole genome shotgun (WGS) entry which is preliminary data.</text>
</comment>
<evidence type="ECO:0000259" key="2">
    <source>
        <dbReference type="PROSITE" id="PS51176"/>
    </source>
</evidence>
<dbReference type="Pfam" id="PF02153">
    <property type="entry name" value="PDH_N"/>
    <property type="match status" value="1"/>
</dbReference>
<dbReference type="GO" id="GO:0008977">
    <property type="term" value="F:prephenate dehydrogenase (NAD+) activity"/>
    <property type="evidence" value="ECO:0007669"/>
    <property type="project" value="InterPro"/>
</dbReference>
<dbReference type="InterPro" id="IPR003099">
    <property type="entry name" value="Prephen_DH"/>
</dbReference>
<dbReference type="InterPro" id="IPR045011">
    <property type="entry name" value="TYRAAT1/2"/>
</dbReference>
<dbReference type="InterPro" id="IPR046826">
    <property type="entry name" value="PDH_N"/>
</dbReference>
<gene>
    <name evidence="3" type="ORF">COV58_02355</name>
</gene>
<dbReference type="Proteomes" id="UP000231056">
    <property type="component" value="Unassembled WGS sequence"/>
</dbReference>
<evidence type="ECO:0000313" key="4">
    <source>
        <dbReference type="Proteomes" id="UP000231056"/>
    </source>
</evidence>
<name>A0A2M6IUF3_9BACT</name>
<dbReference type="PROSITE" id="PS51176">
    <property type="entry name" value="PDH_ADH"/>
    <property type="match status" value="1"/>
</dbReference>
<evidence type="ECO:0000256" key="1">
    <source>
        <dbReference type="ARBA" id="ARBA00023002"/>
    </source>
</evidence>
<reference evidence="3 4" key="1">
    <citation type="submission" date="2017-09" db="EMBL/GenBank/DDBJ databases">
        <title>Depth-based differentiation of microbial function through sediment-hosted aquifers and enrichment of novel symbionts in the deep terrestrial subsurface.</title>
        <authorList>
            <person name="Probst A.J."/>
            <person name="Ladd B."/>
            <person name="Jarett J.K."/>
            <person name="Geller-Mcgrath D.E."/>
            <person name="Sieber C.M."/>
            <person name="Emerson J.B."/>
            <person name="Anantharaman K."/>
            <person name="Thomas B.C."/>
            <person name="Malmstrom R."/>
            <person name="Stieglmeier M."/>
            <person name="Klingl A."/>
            <person name="Woyke T."/>
            <person name="Ryan C.M."/>
            <person name="Banfield J.F."/>
        </authorList>
    </citation>
    <scope>NUCLEOTIDE SEQUENCE [LARGE SCALE GENOMIC DNA]</scope>
    <source>
        <strain evidence="3">CG11_big_fil_rev_8_21_14_0_20_36_8</strain>
    </source>
</reference>
<dbReference type="SUPFAM" id="SSF51735">
    <property type="entry name" value="NAD(P)-binding Rossmann-fold domains"/>
    <property type="match status" value="1"/>
</dbReference>
<keyword evidence="1" id="KW-0560">Oxidoreductase</keyword>
<feature type="domain" description="Prephenate/arogenate dehydrogenase" evidence="2">
    <location>
        <begin position="4"/>
        <end position="244"/>
    </location>
</feature>
<organism evidence="3 4">
    <name type="scientific">Candidatus Roizmanbacteria bacterium CG11_big_fil_rev_8_21_14_0_20_36_8</name>
    <dbReference type="NCBI Taxonomy" id="1974856"/>
    <lineage>
        <taxon>Bacteria</taxon>
        <taxon>Candidatus Roizmaniibacteriota</taxon>
    </lineage>
</organism>
<dbReference type="PANTHER" id="PTHR43207">
    <property type="entry name" value="AROGENATE DEHYDROGENASE-RELATED"/>
    <property type="match status" value="1"/>
</dbReference>
<dbReference type="AlphaFoldDB" id="A0A2M6IUF3"/>
<dbReference type="GO" id="GO:0033730">
    <property type="term" value="F:arogenate dehydrogenase (NADP+) activity"/>
    <property type="evidence" value="ECO:0007669"/>
    <property type="project" value="InterPro"/>
</dbReference>
<dbReference type="EMBL" id="PCVM01000057">
    <property type="protein sequence ID" value="PIQ73467.1"/>
    <property type="molecule type" value="Genomic_DNA"/>
</dbReference>
<sequence length="244" mass="27935">MNISTIGVIGHGRFGSFFSDLVLPMVFPKAKIFISSRTSKDKRVVNFDIVANSDLIIPAVPIRKMPNVLKKLSRNISKSSIVMEVCSVNKLPVEWMKEILPKFTPLISSHPLFGRSSYEKVRGDLSKLTMVMYPVRINNTQYTFIRDAFSKVVNIVRMSPDSHDKKAAKFQFLSHLIGGVLHRLDLNRSEIDTESASRMFDMIEVLNSDSLVLFEDIYKFNLYAKHELEKFDKVYKKINGKLLK</sequence>
<dbReference type="InterPro" id="IPR036291">
    <property type="entry name" value="NAD(P)-bd_dom_sf"/>
</dbReference>
<dbReference type="PANTHER" id="PTHR43207:SF4">
    <property type="entry name" value="AROGENATE DEHYDROGENASE 2, CHLOROPLASTIC"/>
    <property type="match status" value="1"/>
</dbReference>
<accession>A0A2M6IUF3</accession>
<protein>
    <recommendedName>
        <fullName evidence="2">Prephenate/arogenate dehydrogenase domain-containing protein</fullName>
    </recommendedName>
</protein>
<dbReference type="InterPro" id="IPR059064">
    <property type="entry name" value="TYRAAT2_C"/>
</dbReference>
<dbReference type="Gene3D" id="3.40.50.720">
    <property type="entry name" value="NAD(P)-binding Rossmann-like Domain"/>
    <property type="match status" value="1"/>
</dbReference>
<dbReference type="GO" id="GO:0070403">
    <property type="term" value="F:NAD+ binding"/>
    <property type="evidence" value="ECO:0007669"/>
    <property type="project" value="InterPro"/>
</dbReference>
<proteinExistence type="predicted"/>
<dbReference type="Pfam" id="PF26213">
    <property type="entry name" value="TYRAAT1_C"/>
    <property type="match status" value="1"/>
</dbReference>
<evidence type="ECO:0000313" key="3">
    <source>
        <dbReference type="EMBL" id="PIQ73467.1"/>
    </source>
</evidence>